<gene>
    <name evidence="1" type="ORF">CICLE_v10010437mg</name>
</gene>
<dbReference type="InterPro" id="IPR013083">
    <property type="entry name" value="Znf_RING/FYVE/PHD"/>
</dbReference>
<dbReference type="SUPFAM" id="SSF57850">
    <property type="entry name" value="RING/U-box"/>
    <property type="match status" value="1"/>
</dbReference>
<evidence type="ECO:0000313" key="2">
    <source>
        <dbReference type="Proteomes" id="UP000030687"/>
    </source>
</evidence>
<dbReference type="InParanoid" id="V4UPF0"/>
<dbReference type="KEGG" id="cic:CICLE_v10010437mg"/>
<protein>
    <recommendedName>
        <fullName evidence="3">RING-type domain-containing protein</fullName>
    </recommendedName>
</protein>
<dbReference type="Gene3D" id="3.30.40.10">
    <property type="entry name" value="Zinc/RING finger domain, C3HC4 (zinc finger)"/>
    <property type="match status" value="1"/>
</dbReference>
<keyword evidence="2" id="KW-1185">Reference proteome</keyword>
<accession>V4UPF0</accession>
<dbReference type="EMBL" id="KI535697">
    <property type="protein sequence ID" value="ESR66140.1"/>
    <property type="molecule type" value="Genomic_DNA"/>
</dbReference>
<reference evidence="1 2" key="1">
    <citation type="submission" date="2013-10" db="EMBL/GenBank/DDBJ databases">
        <authorList>
            <consortium name="International Citrus Genome Consortium"/>
            <person name="Jenkins J."/>
            <person name="Schmutz J."/>
            <person name="Prochnik S."/>
            <person name="Rokhsar D."/>
            <person name="Gmitter F."/>
            <person name="Ollitrault P."/>
            <person name="Machado M."/>
            <person name="Talon M."/>
            <person name="Wincker P."/>
            <person name="Jaillon O."/>
            <person name="Morgante M."/>
        </authorList>
    </citation>
    <scope>NUCLEOTIDE SEQUENCE</scope>
    <source>
        <strain evidence="2">cv. Clemenules</strain>
    </source>
</reference>
<dbReference type="AlphaFoldDB" id="V4UPF0"/>
<proteinExistence type="predicted"/>
<sequence length="55" mass="6242">ICMEPKSTNELFSIKFCSYSYGTDCIVKYVDSKLRESITSIRCPVTECKGVLEPE</sequence>
<dbReference type="Gramene" id="ESR66140">
    <property type="protein sequence ID" value="ESR66140"/>
    <property type="gene ID" value="CICLE_v10010437mg"/>
</dbReference>
<dbReference type="Proteomes" id="UP000030687">
    <property type="component" value="Unassembled WGS sequence"/>
</dbReference>
<name>V4UPF0_CITCL</name>
<organism evidence="1 2">
    <name type="scientific">Citrus clementina</name>
    <name type="common">Clementine</name>
    <name type="synonym">Citrus deliciosa x Citrus sinensis</name>
    <dbReference type="NCBI Taxonomy" id="85681"/>
    <lineage>
        <taxon>Eukaryota</taxon>
        <taxon>Viridiplantae</taxon>
        <taxon>Streptophyta</taxon>
        <taxon>Embryophyta</taxon>
        <taxon>Tracheophyta</taxon>
        <taxon>Spermatophyta</taxon>
        <taxon>Magnoliopsida</taxon>
        <taxon>eudicotyledons</taxon>
        <taxon>Gunneridae</taxon>
        <taxon>Pentapetalae</taxon>
        <taxon>rosids</taxon>
        <taxon>malvids</taxon>
        <taxon>Sapindales</taxon>
        <taxon>Rutaceae</taxon>
        <taxon>Aurantioideae</taxon>
        <taxon>Citrus</taxon>
    </lineage>
</organism>
<feature type="non-terminal residue" evidence="1">
    <location>
        <position position="1"/>
    </location>
</feature>
<evidence type="ECO:0008006" key="3">
    <source>
        <dbReference type="Google" id="ProtNLM"/>
    </source>
</evidence>
<evidence type="ECO:0000313" key="1">
    <source>
        <dbReference type="EMBL" id="ESR66140.1"/>
    </source>
</evidence>